<feature type="transmembrane region" description="Helical" evidence="7">
    <location>
        <begin position="12"/>
        <end position="34"/>
    </location>
</feature>
<reference evidence="9 10" key="1">
    <citation type="submission" date="2019-09" db="EMBL/GenBank/DDBJ databases">
        <title>Draft genome sequence of the thermophilic Saccharopolyspora hirsuta VKM Ac-666T.</title>
        <authorList>
            <person name="Lobastova T.G."/>
            <person name="Fokina V."/>
            <person name="Bragin E.Y."/>
            <person name="Shtratnikova V.Y."/>
            <person name="Starodumova I.P."/>
            <person name="Tarlachkov S.V."/>
            <person name="Donova M.V."/>
        </authorList>
    </citation>
    <scope>NUCLEOTIDE SEQUENCE [LARGE SCALE GENOMIC DNA]</scope>
    <source>
        <strain evidence="9 10">VKM Ac-666</strain>
    </source>
</reference>
<feature type="transmembrane region" description="Helical" evidence="7">
    <location>
        <begin position="189"/>
        <end position="210"/>
    </location>
</feature>
<accession>A0A5M7CHI0</accession>
<dbReference type="CDD" id="cd06261">
    <property type="entry name" value="TM_PBP2"/>
    <property type="match status" value="1"/>
</dbReference>
<gene>
    <name evidence="9" type="ORF">F1721_00115</name>
</gene>
<evidence type="ECO:0000313" key="10">
    <source>
        <dbReference type="Proteomes" id="UP000323946"/>
    </source>
</evidence>
<dbReference type="InterPro" id="IPR035906">
    <property type="entry name" value="MetI-like_sf"/>
</dbReference>
<keyword evidence="4 7" id="KW-0812">Transmembrane</keyword>
<evidence type="ECO:0000259" key="8">
    <source>
        <dbReference type="PROSITE" id="PS50928"/>
    </source>
</evidence>
<dbReference type="SUPFAM" id="SSF161098">
    <property type="entry name" value="MetI-like"/>
    <property type="match status" value="1"/>
</dbReference>
<dbReference type="OrthoDB" id="7314804at2"/>
<feature type="domain" description="ABC transmembrane type-1" evidence="8">
    <location>
        <begin position="73"/>
        <end position="263"/>
    </location>
</feature>
<feature type="transmembrane region" description="Helical" evidence="7">
    <location>
        <begin position="242"/>
        <end position="263"/>
    </location>
</feature>
<evidence type="ECO:0000256" key="5">
    <source>
        <dbReference type="ARBA" id="ARBA00022989"/>
    </source>
</evidence>
<dbReference type="Gene3D" id="1.10.3720.10">
    <property type="entry name" value="MetI-like"/>
    <property type="match status" value="1"/>
</dbReference>
<comment type="similarity">
    <text evidence="7">Belongs to the binding-protein-dependent transport system permease family.</text>
</comment>
<keyword evidence="3" id="KW-1003">Cell membrane</keyword>
<dbReference type="GO" id="GO:0005886">
    <property type="term" value="C:plasma membrane"/>
    <property type="evidence" value="ECO:0007669"/>
    <property type="project" value="UniProtKB-SubCell"/>
</dbReference>
<proteinExistence type="inferred from homology"/>
<dbReference type="EMBL" id="VWPH01000001">
    <property type="protein sequence ID" value="KAA5837925.1"/>
    <property type="molecule type" value="Genomic_DNA"/>
</dbReference>
<dbReference type="PANTHER" id="PTHR32243:SF18">
    <property type="entry name" value="INNER MEMBRANE ABC TRANSPORTER PERMEASE PROTEIN YCJP"/>
    <property type="match status" value="1"/>
</dbReference>
<feature type="transmembrane region" description="Helical" evidence="7">
    <location>
        <begin position="112"/>
        <end position="135"/>
    </location>
</feature>
<comment type="caution">
    <text evidence="9">The sequence shown here is derived from an EMBL/GenBank/DDBJ whole genome shotgun (WGS) entry which is preliminary data.</text>
</comment>
<protein>
    <submittedName>
        <fullName evidence="9">Carbohydrate ABC transporter permease</fullName>
    </submittedName>
</protein>
<evidence type="ECO:0000256" key="2">
    <source>
        <dbReference type="ARBA" id="ARBA00022448"/>
    </source>
</evidence>
<dbReference type="PROSITE" id="PS50928">
    <property type="entry name" value="ABC_TM1"/>
    <property type="match status" value="1"/>
</dbReference>
<evidence type="ECO:0000256" key="6">
    <source>
        <dbReference type="ARBA" id="ARBA00023136"/>
    </source>
</evidence>
<keyword evidence="10" id="KW-1185">Reference proteome</keyword>
<dbReference type="AlphaFoldDB" id="A0A5M7CHI0"/>
<dbReference type="InterPro" id="IPR000515">
    <property type="entry name" value="MetI-like"/>
</dbReference>
<evidence type="ECO:0000256" key="3">
    <source>
        <dbReference type="ARBA" id="ARBA00022475"/>
    </source>
</evidence>
<evidence type="ECO:0000256" key="7">
    <source>
        <dbReference type="RuleBase" id="RU363032"/>
    </source>
</evidence>
<evidence type="ECO:0000313" key="9">
    <source>
        <dbReference type="EMBL" id="KAA5837925.1"/>
    </source>
</evidence>
<sequence length="277" mass="30048">MANRKVSAWSGQLVLWAWLLVSLVPIVFMVVTSLKPPSVATSVPPSWSFRPTLENYAKVLTGGGAGQAFGPLVLNSVIVTVGATVLTVVLAVPAAYALSLREFRPRRFLSSWILSTYMFPPMVSVVPLFILAGNLGLFDTYPILIVPYAAINLPIAVWILRSTILQIPYALHEAAMLDGLTRWGTMRRVLWPLLVPSVATTAILTAVLSWNEFLLALSLTRQDAKTAPVGIMEFTGMFGTDWGMLTAASTVIVAPIVVLTLILRRRIVSGLTFGAVK</sequence>
<dbReference type="GO" id="GO:0055085">
    <property type="term" value="P:transmembrane transport"/>
    <property type="evidence" value="ECO:0007669"/>
    <property type="project" value="InterPro"/>
</dbReference>
<dbReference type="RefSeq" id="WP_150064431.1">
    <property type="nucleotide sequence ID" value="NZ_VWPH01000001.1"/>
</dbReference>
<evidence type="ECO:0000256" key="1">
    <source>
        <dbReference type="ARBA" id="ARBA00004651"/>
    </source>
</evidence>
<keyword evidence="6 7" id="KW-0472">Membrane</keyword>
<dbReference type="Proteomes" id="UP000323946">
    <property type="component" value="Unassembled WGS sequence"/>
</dbReference>
<evidence type="ECO:0000256" key="4">
    <source>
        <dbReference type="ARBA" id="ARBA00022692"/>
    </source>
</evidence>
<feature type="transmembrane region" description="Helical" evidence="7">
    <location>
        <begin position="77"/>
        <end position="100"/>
    </location>
</feature>
<organism evidence="9 10">
    <name type="scientific">Saccharopolyspora hirsuta</name>
    <dbReference type="NCBI Taxonomy" id="1837"/>
    <lineage>
        <taxon>Bacteria</taxon>
        <taxon>Bacillati</taxon>
        <taxon>Actinomycetota</taxon>
        <taxon>Actinomycetes</taxon>
        <taxon>Pseudonocardiales</taxon>
        <taxon>Pseudonocardiaceae</taxon>
        <taxon>Saccharopolyspora</taxon>
    </lineage>
</organism>
<dbReference type="PANTHER" id="PTHR32243">
    <property type="entry name" value="MALTOSE TRANSPORT SYSTEM PERMEASE-RELATED"/>
    <property type="match status" value="1"/>
</dbReference>
<name>A0A5M7CHI0_SACHI</name>
<keyword evidence="2 7" id="KW-0813">Transport</keyword>
<comment type="subcellular location">
    <subcellularLocation>
        <location evidence="1 7">Cell membrane</location>
        <topology evidence="1 7">Multi-pass membrane protein</topology>
    </subcellularLocation>
</comment>
<feature type="transmembrane region" description="Helical" evidence="7">
    <location>
        <begin position="141"/>
        <end position="160"/>
    </location>
</feature>
<dbReference type="Pfam" id="PF00528">
    <property type="entry name" value="BPD_transp_1"/>
    <property type="match status" value="1"/>
</dbReference>
<dbReference type="InterPro" id="IPR050901">
    <property type="entry name" value="BP-dep_ABC_trans_perm"/>
</dbReference>
<keyword evidence="5 7" id="KW-1133">Transmembrane helix</keyword>
<dbReference type="SMR" id="A0A5M7CHI0"/>